<proteinExistence type="inferred from homology"/>
<dbReference type="InterPro" id="IPR005822">
    <property type="entry name" value="Ribosomal_uL13"/>
</dbReference>
<dbReference type="InterPro" id="IPR005823">
    <property type="entry name" value="Ribosomal_uL13_bac-type"/>
</dbReference>
<name>A0AAD9D3V0_9STRA</name>
<evidence type="ECO:0000313" key="4">
    <source>
        <dbReference type="EMBL" id="KAK1732941.1"/>
    </source>
</evidence>
<evidence type="ECO:0000256" key="3">
    <source>
        <dbReference type="ARBA" id="ARBA00023274"/>
    </source>
</evidence>
<dbReference type="Gene3D" id="3.90.1180.10">
    <property type="entry name" value="Ribosomal protein L13"/>
    <property type="match status" value="1"/>
</dbReference>
<dbReference type="PANTHER" id="PTHR11545:SF41">
    <property type="entry name" value="50S RIBOSOMAL PROTEIN L13, CHLOROPLASTIC"/>
    <property type="match status" value="1"/>
</dbReference>
<dbReference type="SUPFAM" id="SSF52161">
    <property type="entry name" value="Ribosomal protein L13"/>
    <property type="match status" value="1"/>
</dbReference>
<keyword evidence="2 4" id="KW-0689">Ribosomal protein</keyword>
<evidence type="ECO:0000256" key="1">
    <source>
        <dbReference type="ARBA" id="ARBA00006227"/>
    </source>
</evidence>
<reference evidence="4" key="1">
    <citation type="submission" date="2023-06" db="EMBL/GenBank/DDBJ databases">
        <title>Survivors Of The Sea: Transcriptome response of Skeletonema marinoi to long-term dormancy.</title>
        <authorList>
            <person name="Pinder M.I.M."/>
            <person name="Kourtchenko O."/>
            <person name="Robertson E.K."/>
            <person name="Larsson T."/>
            <person name="Maumus F."/>
            <person name="Osuna-Cruz C.M."/>
            <person name="Vancaester E."/>
            <person name="Stenow R."/>
            <person name="Vandepoele K."/>
            <person name="Ploug H."/>
            <person name="Bruchert V."/>
            <person name="Godhe A."/>
            <person name="Topel M."/>
        </authorList>
    </citation>
    <scope>NUCLEOTIDE SEQUENCE</scope>
    <source>
        <strain evidence="4">R05AC</strain>
    </source>
</reference>
<dbReference type="CDD" id="cd00392">
    <property type="entry name" value="Ribosomal_L13"/>
    <property type="match status" value="1"/>
</dbReference>
<keyword evidence="3" id="KW-0687">Ribonucleoprotein</keyword>
<dbReference type="GO" id="GO:0003735">
    <property type="term" value="F:structural constituent of ribosome"/>
    <property type="evidence" value="ECO:0007669"/>
    <property type="project" value="InterPro"/>
</dbReference>
<dbReference type="InterPro" id="IPR036899">
    <property type="entry name" value="Ribosomal_uL13_sf"/>
</dbReference>
<comment type="caution">
    <text evidence="4">The sequence shown here is derived from an EMBL/GenBank/DDBJ whole genome shotgun (WGS) entry which is preliminary data.</text>
</comment>
<dbReference type="PANTHER" id="PTHR11545">
    <property type="entry name" value="RIBOSOMAL PROTEIN L13"/>
    <property type="match status" value="1"/>
</dbReference>
<keyword evidence="5" id="KW-1185">Reference proteome</keyword>
<evidence type="ECO:0000256" key="2">
    <source>
        <dbReference type="ARBA" id="ARBA00022980"/>
    </source>
</evidence>
<dbReference type="Proteomes" id="UP001224775">
    <property type="component" value="Unassembled WGS sequence"/>
</dbReference>
<dbReference type="GO" id="GO:0017148">
    <property type="term" value="P:negative regulation of translation"/>
    <property type="evidence" value="ECO:0007669"/>
    <property type="project" value="TreeGrafter"/>
</dbReference>
<accession>A0AAD9D3V0</accession>
<dbReference type="AlphaFoldDB" id="A0AAD9D3V0"/>
<dbReference type="HAMAP" id="MF_01366">
    <property type="entry name" value="Ribosomal_uL13"/>
    <property type="match status" value="1"/>
</dbReference>
<comment type="similarity">
    <text evidence="1">Belongs to the universal ribosomal protein uL13 family.</text>
</comment>
<sequence length="178" mass="20116">MSFPGRAVQRTWHLVDASSQTVGRLATTIAPILKGKHKPTFRPNGDCGDYVVVINADKVHFSGKKWDDKIYRWHTGYPGGLKERPAKDMLARKPESVLKKAILGMLYRNNLRQTYMEPRLKIYAGPDHPHKAQLPDGVETLPVHPRKRKGSYHFGLGDKYSVTPFQVGLGEMPETEIL</sequence>
<gene>
    <name evidence="4" type="ORF">QTG54_016479</name>
</gene>
<organism evidence="4 5">
    <name type="scientific">Skeletonema marinoi</name>
    <dbReference type="NCBI Taxonomy" id="267567"/>
    <lineage>
        <taxon>Eukaryota</taxon>
        <taxon>Sar</taxon>
        <taxon>Stramenopiles</taxon>
        <taxon>Ochrophyta</taxon>
        <taxon>Bacillariophyta</taxon>
        <taxon>Coscinodiscophyceae</taxon>
        <taxon>Thalassiosirophycidae</taxon>
        <taxon>Thalassiosirales</taxon>
        <taxon>Skeletonemataceae</taxon>
        <taxon>Skeletonema</taxon>
        <taxon>Skeletonema marinoi-dohrnii complex</taxon>
    </lineage>
</organism>
<dbReference type="GO" id="GO:0006412">
    <property type="term" value="P:translation"/>
    <property type="evidence" value="ECO:0007669"/>
    <property type="project" value="InterPro"/>
</dbReference>
<evidence type="ECO:0000313" key="5">
    <source>
        <dbReference type="Proteomes" id="UP001224775"/>
    </source>
</evidence>
<dbReference type="GO" id="GO:0005762">
    <property type="term" value="C:mitochondrial large ribosomal subunit"/>
    <property type="evidence" value="ECO:0007669"/>
    <property type="project" value="TreeGrafter"/>
</dbReference>
<dbReference type="NCBIfam" id="TIGR01066">
    <property type="entry name" value="rplM_bact"/>
    <property type="match status" value="1"/>
</dbReference>
<dbReference type="GO" id="GO:0003729">
    <property type="term" value="F:mRNA binding"/>
    <property type="evidence" value="ECO:0007669"/>
    <property type="project" value="TreeGrafter"/>
</dbReference>
<dbReference type="Pfam" id="PF00572">
    <property type="entry name" value="Ribosomal_L13"/>
    <property type="match status" value="1"/>
</dbReference>
<protein>
    <submittedName>
        <fullName evidence="4">Ribosomal protein L13</fullName>
    </submittedName>
</protein>
<dbReference type="EMBL" id="JATAAI010000056">
    <property type="protein sequence ID" value="KAK1732941.1"/>
    <property type="molecule type" value="Genomic_DNA"/>
</dbReference>